<gene>
    <name evidence="1" type="ORF">NUW58_g9427</name>
</gene>
<dbReference type="EMBL" id="JAPDGR010003396">
    <property type="protein sequence ID" value="KAJ2971405.1"/>
    <property type="molecule type" value="Genomic_DNA"/>
</dbReference>
<sequence>MSLYSAPPPLHTADNDKPTLLVCWWITLFCATIIFLRVAGRFIRSEKLFREDKTVMLAAIPLFLRMGFVHLVLLWGTNNAQFPWPLTEMEKRHKSIASGLVIASRILYAATYVCYLVPPLDDSSHEALMSSSPNALLQLHGPRTALSLDVPKANSHAIKPRLWILKLAILDFFKRLTSTFWRRSHGVTLNIIRCILVVTFAAVLIANLAECQPFSHYWQVLPDPGGQCRQGYVQLITMVTANIMTDLVLVIFPVPIILTSHMSTKKKFQLTLLFCLSLGPIGTTIYRVVYVFQTHGSQQMRSLLASVELLFATAAANALVLGSFVRDRGTKKIKYRADSAAGDSLDRTSSRRPTIHRHWGSDEDLVRDLGLGVNQKYCDADEEASSGLGFRSASVAGMGHWQFNQDPTISAAGRNNALSPDDQLAASSQSNSTNTLRRVSFLDVGGLLDAEMSDTTLRGTRDSFNSSQGPPSSHRATPSPTMTASSSGLLRGSQTLLQDLGGLLRPFQTSRTTNPSLGIELQPIPQHPHEPAYEIEELRGGPVLIDAGGLLK</sequence>
<organism evidence="1 2">
    <name type="scientific">Xylaria curta</name>
    <dbReference type="NCBI Taxonomy" id="42375"/>
    <lineage>
        <taxon>Eukaryota</taxon>
        <taxon>Fungi</taxon>
        <taxon>Dikarya</taxon>
        <taxon>Ascomycota</taxon>
        <taxon>Pezizomycotina</taxon>
        <taxon>Sordariomycetes</taxon>
        <taxon>Xylariomycetidae</taxon>
        <taxon>Xylariales</taxon>
        <taxon>Xylariaceae</taxon>
        <taxon>Xylaria</taxon>
    </lineage>
</organism>
<evidence type="ECO:0000313" key="1">
    <source>
        <dbReference type="EMBL" id="KAJ2971405.1"/>
    </source>
</evidence>
<comment type="caution">
    <text evidence="1">The sequence shown here is derived from an EMBL/GenBank/DDBJ whole genome shotgun (WGS) entry which is preliminary data.</text>
</comment>
<proteinExistence type="predicted"/>
<reference evidence="1" key="1">
    <citation type="submission" date="2022-10" db="EMBL/GenBank/DDBJ databases">
        <title>Genome Sequence of Xylaria curta.</title>
        <authorList>
            <person name="Buettner E."/>
        </authorList>
    </citation>
    <scope>NUCLEOTIDE SEQUENCE</scope>
    <source>
        <strain evidence="1">Babe10</strain>
    </source>
</reference>
<evidence type="ECO:0000313" key="2">
    <source>
        <dbReference type="Proteomes" id="UP001143856"/>
    </source>
</evidence>
<keyword evidence="2" id="KW-1185">Reference proteome</keyword>
<accession>A0ACC1MWL3</accession>
<dbReference type="Proteomes" id="UP001143856">
    <property type="component" value="Unassembled WGS sequence"/>
</dbReference>
<name>A0ACC1MWL3_9PEZI</name>
<protein>
    <submittedName>
        <fullName evidence="1">Uncharacterized protein</fullName>
    </submittedName>
</protein>